<dbReference type="EC" id="1.1.1.262" evidence="4"/>
<dbReference type="GO" id="GO:0046872">
    <property type="term" value="F:metal ion binding"/>
    <property type="evidence" value="ECO:0007669"/>
    <property type="project" value="UniProtKB-KW"/>
</dbReference>
<dbReference type="NCBIfam" id="TIGR00557">
    <property type="entry name" value="pdxA"/>
    <property type="match status" value="1"/>
</dbReference>
<keyword evidence="3" id="KW-0520">NAD</keyword>
<organism evidence="4 5">
    <name type="scientific">Kiritimatiella glycovorans</name>
    <dbReference type="NCBI Taxonomy" id="1307763"/>
    <lineage>
        <taxon>Bacteria</taxon>
        <taxon>Pseudomonadati</taxon>
        <taxon>Kiritimatiellota</taxon>
        <taxon>Kiritimatiellia</taxon>
        <taxon>Kiritimatiellales</taxon>
        <taxon>Kiritimatiellaceae</taxon>
        <taxon>Kiritimatiella</taxon>
    </lineage>
</organism>
<dbReference type="GO" id="GO:0050570">
    <property type="term" value="F:4-hydroxythreonine-4-phosphate dehydrogenase activity"/>
    <property type="evidence" value="ECO:0007669"/>
    <property type="project" value="UniProtKB-EC"/>
</dbReference>
<dbReference type="Pfam" id="PF04166">
    <property type="entry name" value="PdxA"/>
    <property type="match status" value="1"/>
</dbReference>
<proteinExistence type="predicted"/>
<evidence type="ECO:0000313" key="4">
    <source>
        <dbReference type="EMBL" id="AKJ63776.1"/>
    </source>
</evidence>
<protein>
    <submittedName>
        <fullName evidence="4">4-hydroxythreonine-4-phosphate dehydrogenase 2</fullName>
        <ecNumber evidence="4">1.1.1.262</ecNumber>
    </submittedName>
</protein>
<dbReference type="Proteomes" id="UP000035268">
    <property type="component" value="Chromosome"/>
</dbReference>
<dbReference type="SUPFAM" id="SSF53659">
    <property type="entry name" value="Isocitrate/Isopropylmalate dehydrogenase-like"/>
    <property type="match status" value="1"/>
</dbReference>
<reference evidence="5" key="1">
    <citation type="submission" date="2015-02" db="EMBL/GenBank/DDBJ databases">
        <title>Description and complete genome sequence of the first cultured representative of the subdivision 5 of the Verrucomicrobia phylum.</title>
        <authorList>
            <person name="Spring S."/>
            <person name="Bunk B."/>
            <person name="Sproer C."/>
            <person name="Klenk H.-P."/>
        </authorList>
    </citation>
    <scope>NUCLEOTIDE SEQUENCE [LARGE SCALE GENOMIC DNA]</scope>
    <source>
        <strain evidence="5">L21-Fru-AB</strain>
    </source>
</reference>
<dbReference type="EMBL" id="CP010904">
    <property type="protein sequence ID" value="AKJ63776.1"/>
    <property type="molecule type" value="Genomic_DNA"/>
</dbReference>
<dbReference type="PANTHER" id="PTHR30004:SF6">
    <property type="entry name" value="D-THREONATE 4-PHOSPHATE DEHYDROGENASE"/>
    <property type="match status" value="1"/>
</dbReference>
<reference evidence="4 5" key="2">
    <citation type="journal article" date="2016" name="ISME J.">
        <title>Characterization of the first cultured representative of Verrucomicrobia subdivision 5 indicates the proposal of a novel phylum.</title>
        <authorList>
            <person name="Spring S."/>
            <person name="Bunk B."/>
            <person name="Sproer C."/>
            <person name="Schumann P."/>
            <person name="Rohde M."/>
            <person name="Tindall B.J."/>
            <person name="Klenk H.P."/>
        </authorList>
    </citation>
    <scope>NUCLEOTIDE SEQUENCE [LARGE SCALE GENOMIC DNA]</scope>
    <source>
        <strain evidence="4 5">L21-Fru-AB</strain>
    </source>
</reference>
<name>A0A0G3EBA6_9BACT</name>
<dbReference type="AlphaFoldDB" id="A0A0G3EBA6"/>
<dbReference type="Gene3D" id="3.40.718.10">
    <property type="entry name" value="Isopropylmalate Dehydrogenase"/>
    <property type="match status" value="1"/>
</dbReference>
<evidence type="ECO:0000256" key="2">
    <source>
        <dbReference type="ARBA" id="ARBA00023002"/>
    </source>
</evidence>
<gene>
    <name evidence="4" type="primary">pdxA2</name>
    <name evidence="4" type="ORF">L21SP4_00497</name>
</gene>
<dbReference type="InterPro" id="IPR005255">
    <property type="entry name" value="PdxA_fam"/>
</dbReference>
<keyword evidence="1" id="KW-0479">Metal-binding</keyword>
<dbReference type="STRING" id="1307763.L21SP4_00497"/>
<evidence type="ECO:0000313" key="5">
    <source>
        <dbReference type="Proteomes" id="UP000035268"/>
    </source>
</evidence>
<evidence type="ECO:0000256" key="3">
    <source>
        <dbReference type="ARBA" id="ARBA00023027"/>
    </source>
</evidence>
<dbReference type="OrthoDB" id="9801783at2"/>
<keyword evidence="5" id="KW-1185">Reference proteome</keyword>
<sequence length="341" mass="36452">MNRNPPRRLPRIALTQGDPAGVGPELCLRAATSEQMRRLCRPVIFGDRAVLEGVAAKLDLPAPNHYFALTADLRDEPGEGTTAVDCATLDHLPAAGVVDAECGRAAYASLTAAIEAVRGGAFDALTTAPLSKAALHRAGIHENGHTEILAKKTFTRDYAMMLYSEHLALSFVTCHCALSDVPALCSRERVARVITLTDDALHRIRGRRPRLAVLGLNPHGGEQGAFGREEIEAIAPAIDDAQAAGIDAEGPLPPDAAFMPHHRERYDGWVCQYHDQGHVAFKMVALHEGVNVTLGLPLIRTSVDHGTAFDIARQGRADPGSLFAALRLAAALAADEGREGR</sequence>
<dbReference type="KEGG" id="vbl:L21SP4_00497"/>
<dbReference type="PATRIC" id="fig|1609981.3.peg.523"/>
<accession>A0A0G3EBA6</accession>
<dbReference type="RefSeq" id="WP_052881174.1">
    <property type="nucleotide sequence ID" value="NZ_CP010904.1"/>
</dbReference>
<dbReference type="GO" id="GO:0051287">
    <property type="term" value="F:NAD binding"/>
    <property type="evidence" value="ECO:0007669"/>
    <property type="project" value="InterPro"/>
</dbReference>
<keyword evidence="2 4" id="KW-0560">Oxidoreductase</keyword>
<evidence type="ECO:0000256" key="1">
    <source>
        <dbReference type="ARBA" id="ARBA00022723"/>
    </source>
</evidence>
<dbReference type="PANTHER" id="PTHR30004">
    <property type="entry name" value="4-HYDROXYTHREONINE-4-PHOSPHATE DEHYDROGENASE"/>
    <property type="match status" value="1"/>
</dbReference>